<protein>
    <submittedName>
        <fullName evidence="2">Uncharacterized protein</fullName>
    </submittedName>
</protein>
<organism evidence="2 3">
    <name type="scientific">Herpetosiphon geysericola</name>
    <dbReference type="NCBI Taxonomy" id="70996"/>
    <lineage>
        <taxon>Bacteria</taxon>
        <taxon>Bacillati</taxon>
        <taxon>Chloroflexota</taxon>
        <taxon>Chloroflexia</taxon>
        <taxon>Herpetosiphonales</taxon>
        <taxon>Herpetosiphonaceae</taxon>
        <taxon>Herpetosiphon</taxon>
    </lineage>
</organism>
<name>A0A0P6Y2G9_9CHLR</name>
<gene>
    <name evidence="2" type="ORF">SE18_00725</name>
</gene>
<dbReference type="AlphaFoldDB" id="A0A0P6Y2G9"/>
<dbReference type="EMBL" id="LGKP01000003">
    <property type="protein sequence ID" value="KPL91912.1"/>
    <property type="molecule type" value="Genomic_DNA"/>
</dbReference>
<keyword evidence="1" id="KW-1133">Transmembrane helix</keyword>
<comment type="caution">
    <text evidence="2">The sequence shown here is derived from an EMBL/GenBank/DDBJ whole genome shotgun (WGS) entry which is preliminary data.</text>
</comment>
<keyword evidence="3" id="KW-1185">Reference proteome</keyword>
<keyword evidence="1" id="KW-0472">Membrane</keyword>
<evidence type="ECO:0000313" key="3">
    <source>
        <dbReference type="Proteomes" id="UP000050277"/>
    </source>
</evidence>
<sequence>MNKSTQRERYVVFALGAAAGSALGLILGSILASSLSDDTMQAIGRGFRRLTGRDHKPNFELFLQ</sequence>
<keyword evidence="1" id="KW-0812">Transmembrane</keyword>
<accession>A0A0P6Y2G9</accession>
<evidence type="ECO:0000256" key="1">
    <source>
        <dbReference type="SAM" id="Phobius"/>
    </source>
</evidence>
<feature type="transmembrane region" description="Helical" evidence="1">
    <location>
        <begin position="12"/>
        <end position="32"/>
    </location>
</feature>
<dbReference type="RefSeq" id="WP_054532499.1">
    <property type="nucleotide sequence ID" value="NZ_LGKP01000003.1"/>
</dbReference>
<dbReference type="STRING" id="70996.SE18_00725"/>
<proteinExistence type="predicted"/>
<dbReference type="Proteomes" id="UP000050277">
    <property type="component" value="Unassembled WGS sequence"/>
</dbReference>
<reference evidence="2 3" key="1">
    <citation type="submission" date="2015-07" db="EMBL/GenBank/DDBJ databases">
        <title>Whole genome sequence of Herpetosiphon geysericola DSM 7119.</title>
        <authorList>
            <person name="Hemp J."/>
            <person name="Ward L.M."/>
            <person name="Pace L.A."/>
            <person name="Fischer W.W."/>
        </authorList>
    </citation>
    <scope>NUCLEOTIDE SEQUENCE [LARGE SCALE GENOMIC DNA]</scope>
    <source>
        <strain evidence="2 3">DSM 7119</strain>
    </source>
</reference>
<evidence type="ECO:0000313" key="2">
    <source>
        <dbReference type="EMBL" id="KPL91912.1"/>
    </source>
</evidence>